<dbReference type="RefSeq" id="WP_092787000.1">
    <property type="nucleotide sequence ID" value="NZ_FNAP01000010.1"/>
</dbReference>
<dbReference type="Proteomes" id="UP000199412">
    <property type="component" value="Unassembled WGS sequence"/>
</dbReference>
<organism evidence="3 4">
    <name type="scientific">Rhodospira trueperi</name>
    <dbReference type="NCBI Taxonomy" id="69960"/>
    <lineage>
        <taxon>Bacteria</taxon>
        <taxon>Pseudomonadati</taxon>
        <taxon>Pseudomonadota</taxon>
        <taxon>Alphaproteobacteria</taxon>
        <taxon>Rhodospirillales</taxon>
        <taxon>Rhodospirillaceae</taxon>
        <taxon>Rhodospira</taxon>
    </lineage>
</organism>
<protein>
    <submittedName>
        <fullName evidence="3">Nicotinamide-nucleotide amidase</fullName>
    </submittedName>
</protein>
<reference evidence="3 4" key="1">
    <citation type="submission" date="2016-10" db="EMBL/GenBank/DDBJ databases">
        <authorList>
            <person name="de Groot N.N."/>
        </authorList>
    </citation>
    <scope>NUCLEOTIDE SEQUENCE [LARGE SCALE GENOMIC DNA]</scope>
    <source>
        <strain evidence="3 4">ATCC 700224</strain>
    </source>
</reference>
<evidence type="ECO:0000313" key="4">
    <source>
        <dbReference type="Proteomes" id="UP000199412"/>
    </source>
</evidence>
<gene>
    <name evidence="3" type="ORF">SAMN05421720_11018</name>
</gene>
<dbReference type="InterPro" id="IPR008136">
    <property type="entry name" value="CinA_C"/>
</dbReference>
<evidence type="ECO:0000313" key="3">
    <source>
        <dbReference type="EMBL" id="SDE68256.1"/>
    </source>
</evidence>
<dbReference type="NCBIfam" id="TIGR00199">
    <property type="entry name" value="PncC_domain"/>
    <property type="match status" value="1"/>
</dbReference>
<dbReference type="InterPro" id="IPR036653">
    <property type="entry name" value="CinA-like_C"/>
</dbReference>
<dbReference type="STRING" id="69960.SAMN05421720_11018"/>
<evidence type="ECO:0000259" key="2">
    <source>
        <dbReference type="Pfam" id="PF02464"/>
    </source>
</evidence>
<keyword evidence="4" id="KW-1185">Reference proteome</keyword>
<name>A0A1G7EXR2_9PROT</name>
<dbReference type="OrthoDB" id="9801454at2"/>
<evidence type="ECO:0000256" key="1">
    <source>
        <dbReference type="SAM" id="MobiDB-lite"/>
    </source>
</evidence>
<dbReference type="EMBL" id="FNAP01000010">
    <property type="protein sequence ID" value="SDE68256.1"/>
    <property type="molecule type" value="Genomic_DNA"/>
</dbReference>
<dbReference type="Gene3D" id="3.90.950.20">
    <property type="entry name" value="CinA-like"/>
    <property type="match status" value="1"/>
</dbReference>
<feature type="region of interest" description="Disordered" evidence="1">
    <location>
        <begin position="169"/>
        <end position="195"/>
    </location>
</feature>
<proteinExistence type="predicted"/>
<dbReference type="SUPFAM" id="SSF142433">
    <property type="entry name" value="CinA-like"/>
    <property type="match status" value="1"/>
</dbReference>
<feature type="domain" description="CinA C-terminal" evidence="2">
    <location>
        <begin position="12"/>
        <end position="162"/>
    </location>
</feature>
<accession>A0A1G7EXR2</accession>
<dbReference type="AlphaFoldDB" id="A0A1G7EXR2"/>
<dbReference type="Pfam" id="PF02464">
    <property type="entry name" value="CinA"/>
    <property type="match status" value="1"/>
</dbReference>
<sequence>MSALDKTLIDHARDVLEACRRDGLTLAVAESCTGGLLAASLTAVPGSSDVFDRGFVTYSNEAKSEVLGVEPELLASVGAVSEDVAVAMALGALAASGRSISASITGIAGPTGGSETKPVGLVFMAAARMDGLVRPKRYVFAGSRDDIRLASTHAALDLLLELVTLRDDMLEDEDDPPSGSSDDPNANAGDHGNGS</sequence>